<dbReference type="NCBIfam" id="NF040946">
    <property type="entry name" value="PSII_PsbP"/>
    <property type="match status" value="1"/>
</dbReference>
<dbReference type="SUPFAM" id="SSF55724">
    <property type="entry name" value="Mog1p/PsbP-like"/>
    <property type="match status" value="1"/>
</dbReference>
<evidence type="ECO:0000313" key="2">
    <source>
        <dbReference type="EMBL" id="JAT66471.1"/>
    </source>
</evidence>
<feature type="non-terminal residue" evidence="2">
    <location>
        <position position="1"/>
    </location>
</feature>
<dbReference type="GO" id="GO:0005509">
    <property type="term" value="F:calcium ion binding"/>
    <property type="evidence" value="ECO:0007669"/>
    <property type="project" value="InterPro"/>
</dbReference>
<dbReference type="PANTHER" id="PTHR31407">
    <property type="match status" value="1"/>
</dbReference>
<reference evidence="2" key="1">
    <citation type="submission" date="2015-07" db="EMBL/GenBank/DDBJ databases">
        <title>Transcriptome Assembly of Anthurium amnicola.</title>
        <authorList>
            <person name="Suzuki J."/>
        </authorList>
    </citation>
    <scope>NUCLEOTIDE SEQUENCE</scope>
</reference>
<dbReference type="InterPro" id="IPR016123">
    <property type="entry name" value="Mog1/PsbP_a/b/a-sand"/>
</dbReference>
<dbReference type="GO" id="GO:0009654">
    <property type="term" value="C:photosystem II oxygen evolving complex"/>
    <property type="evidence" value="ECO:0007669"/>
    <property type="project" value="InterPro"/>
</dbReference>
<feature type="domain" description="PsbP C-terminal" evidence="1">
    <location>
        <begin position="136"/>
        <end position="289"/>
    </location>
</feature>
<dbReference type="PANTHER" id="PTHR31407:SF3">
    <property type="entry name" value="PSBP DOMAIN-CONTAINING PROTEIN 2, CHLOROPLASTIC"/>
    <property type="match status" value="1"/>
</dbReference>
<evidence type="ECO:0000259" key="1">
    <source>
        <dbReference type="Pfam" id="PF01789"/>
    </source>
</evidence>
<dbReference type="InterPro" id="IPR002683">
    <property type="entry name" value="PsbP_C"/>
</dbReference>
<name>A0A1D1ZI29_9ARAE</name>
<proteinExistence type="predicted"/>
<dbReference type="AlphaFoldDB" id="A0A1D1ZI29"/>
<accession>A0A1D1ZI29</accession>
<dbReference type="EMBL" id="GDJX01001465">
    <property type="protein sequence ID" value="JAT66471.1"/>
    <property type="molecule type" value="Transcribed_RNA"/>
</dbReference>
<sequence length="291" mass="31888">QQTSFLLEGLKLNFCSRRRMTKGWSVLPTAWGCSPLLRPAPLPLLSRRRPVSSPLPLFPQLDGALGFVSTASCMGEGRRRRSSTGSFTSSSSTATRRRTIALLVGSSLGFSAFPNLLIDPPVSAAEAEEAGSWELLERYTDQEEGFTLLRPASWLKVDKAGAVVLFQGDNNKANNIGVVVNPVRLSSLKDFGTPQFVADKLIQAERRKESTKDAQMVRIAERVGHGGLPVYEFEYTVDSTRGGLKRIFSAAFVEAKKLYLLNIACSDSSVSPLDSKTRTTLEKVLHSFDMV</sequence>
<dbReference type="GO" id="GO:0019898">
    <property type="term" value="C:extrinsic component of membrane"/>
    <property type="evidence" value="ECO:0007669"/>
    <property type="project" value="InterPro"/>
</dbReference>
<dbReference type="GO" id="GO:0015979">
    <property type="term" value="P:photosynthesis"/>
    <property type="evidence" value="ECO:0007669"/>
    <property type="project" value="InterPro"/>
</dbReference>
<dbReference type="Gene3D" id="3.40.1000.10">
    <property type="entry name" value="Mog1/PsbP, alpha/beta/alpha sandwich"/>
    <property type="match status" value="1"/>
</dbReference>
<dbReference type="Pfam" id="PF01789">
    <property type="entry name" value="PsbP"/>
    <property type="match status" value="1"/>
</dbReference>
<gene>
    <name evidence="2" type="primary">PPD2</name>
    <name evidence="2" type="ORF">g.46263</name>
</gene>
<protein>
    <submittedName>
        <fullName evidence="2">PsbP domain-containing protein 2, chloroplastic</fullName>
    </submittedName>
</protein>
<organism evidence="2">
    <name type="scientific">Anthurium amnicola</name>
    <dbReference type="NCBI Taxonomy" id="1678845"/>
    <lineage>
        <taxon>Eukaryota</taxon>
        <taxon>Viridiplantae</taxon>
        <taxon>Streptophyta</taxon>
        <taxon>Embryophyta</taxon>
        <taxon>Tracheophyta</taxon>
        <taxon>Spermatophyta</taxon>
        <taxon>Magnoliopsida</taxon>
        <taxon>Liliopsida</taxon>
        <taxon>Araceae</taxon>
        <taxon>Pothoideae</taxon>
        <taxon>Potheae</taxon>
        <taxon>Anthurium</taxon>
    </lineage>
</organism>